<comment type="caution">
    <text evidence="2">The sequence shown here is derived from an EMBL/GenBank/DDBJ whole genome shotgun (WGS) entry which is preliminary data.</text>
</comment>
<evidence type="ECO:0000313" key="2">
    <source>
        <dbReference type="EMBL" id="GAA3538218.1"/>
    </source>
</evidence>
<feature type="region of interest" description="Disordered" evidence="1">
    <location>
        <begin position="1"/>
        <end position="109"/>
    </location>
</feature>
<feature type="compositionally biased region" description="Polar residues" evidence="1">
    <location>
        <begin position="51"/>
        <end position="66"/>
    </location>
</feature>
<dbReference type="EMBL" id="BAABAA010000001">
    <property type="protein sequence ID" value="GAA3538218.1"/>
    <property type="molecule type" value="Genomic_DNA"/>
</dbReference>
<keyword evidence="3" id="KW-1185">Reference proteome</keyword>
<feature type="compositionally biased region" description="Low complexity" evidence="1">
    <location>
        <begin position="92"/>
        <end position="109"/>
    </location>
</feature>
<evidence type="ECO:0000313" key="3">
    <source>
        <dbReference type="Proteomes" id="UP001501222"/>
    </source>
</evidence>
<dbReference type="Proteomes" id="UP001501222">
    <property type="component" value="Unassembled WGS sequence"/>
</dbReference>
<accession>A0ABP6VM96</accession>
<proteinExistence type="predicted"/>
<evidence type="ECO:0000256" key="1">
    <source>
        <dbReference type="SAM" id="MobiDB-lite"/>
    </source>
</evidence>
<protein>
    <submittedName>
        <fullName evidence="2">Uncharacterized protein</fullName>
    </submittedName>
</protein>
<organism evidence="2 3">
    <name type="scientific">Kribbella ginsengisoli</name>
    <dbReference type="NCBI Taxonomy" id="363865"/>
    <lineage>
        <taxon>Bacteria</taxon>
        <taxon>Bacillati</taxon>
        <taxon>Actinomycetota</taxon>
        <taxon>Actinomycetes</taxon>
        <taxon>Propionibacteriales</taxon>
        <taxon>Kribbellaceae</taxon>
        <taxon>Kribbella</taxon>
    </lineage>
</organism>
<name>A0ABP6VM96_9ACTN</name>
<reference evidence="3" key="1">
    <citation type="journal article" date="2019" name="Int. J. Syst. Evol. Microbiol.">
        <title>The Global Catalogue of Microorganisms (GCM) 10K type strain sequencing project: providing services to taxonomists for standard genome sequencing and annotation.</title>
        <authorList>
            <consortium name="The Broad Institute Genomics Platform"/>
            <consortium name="The Broad Institute Genome Sequencing Center for Infectious Disease"/>
            <person name="Wu L."/>
            <person name="Ma J."/>
        </authorList>
    </citation>
    <scope>NUCLEOTIDE SEQUENCE [LARGE SCALE GENOMIC DNA]</scope>
    <source>
        <strain evidence="3">JCM 16928</strain>
    </source>
</reference>
<gene>
    <name evidence="2" type="ORF">GCM10022235_02110</name>
</gene>
<sequence>MDGTIPANPPVPPRRARRRTATHAEPLPTAPTRRGKRLPAKVTRARHSGHCLQQPNPTTSRSQPRDTTGLAKYPLGSDPSADTANHSTLVPSNHAGAASASTASLVSTP</sequence>
<feature type="compositionally biased region" description="Polar residues" evidence="1">
    <location>
        <begin position="80"/>
        <end position="91"/>
    </location>
</feature>
<feature type="compositionally biased region" description="Basic residues" evidence="1">
    <location>
        <begin position="33"/>
        <end position="49"/>
    </location>
</feature>